<dbReference type="GO" id="GO:0000976">
    <property type="term" value="F:transcription cis-regulatory region binding"/>
    <property type="evidence" value="ECO:0007669"/>
    <property type="project" value="TreeGrafter"/>
</dbReference>
<protein>
    <submittedName>
        <fullName evidence="10">ANTAR domain-containing protein</fullName>
    </submittedName>
</protein>
<dbReference type="AlphaFoldDB" id="A0A4U6QAZ3"/>
<keyword evidence="2" id="KW-0902">Two-component regulatory system</keyword>
<dbReference type="InterPro" id="IPR036388">
    <property type="entry name" value="WH-like_DNA-bd_sf"/>
</dbReference>
<dbReference type="EMBL" id="SZZH01000006">
    <property type="protein sequence ID" value="TKV57056.1"/>
    <property type="molecule type" value="Genomic_DNA"/>
</dbReference>
<evidence type="ECO:0000313" key="11">
    <source>
        <dbReference type="Proteomes" id="UP000306985"/>
    </source>
</evidence>
<feature type="modified residue" description="4-aspartylphosphate" evidence="6">
    <location>
        <position position="107"/>
    </location>
</feature>
<evidence type="ECO:0000256" key="5">
    <source>
        <dbReference type="ARBA" id="ARBA00023163"/>
    </source>
</evidence>
<dbReference type="InterPro" id="IPR011006">
    <property type="entry name" value="CheY-like_superfamily"/>
</dbReference>
<evidence type="ECO:0000256" key="6">
    <source>
        <dbReference type="PROSITE-ProRule" id="PRU00169"/>
    </source>
</evidence>
<dbReference type="OrthoDB" id="9808843at2"/>
<organism evidence="10 11">
    <name type="scientific">Nakamurella flava</name>
    <dbReference type="NCBI Taxonomy" id="2576308"/>
    <lineage>
        <taxon>Bacteria</taxon>
        <taxon>Bacillati</taxon>
        <taxon>Actinomycetota</taxon>
        <taxon>Actinomycetes</taxon>
        <taxon>Nakamurellales</taxon>
        <taxon>Nakamurellaceae</taxon>
        <taxon>Nakamurella</taxon>
    </lineage>
</organism>
<dbReference type="Pfam" id="PF00072">
    <property type="entry name" value="Response_reg"/>
    <property type="match status" value="1"/>
</dbReference>
<dbReference type="RefSeq" id="WP_137451442.1">
    <property type="nucleotide sequence ID" value="NZ_SZZH01000006.1"/>
</dbReference>
<dbReference type="Gene3D" id="3.40.50.2300">
    <property type="match status" value="1"/>
</dbReference>
<name>A0A4U6QAZ3_9ACTN</name>
<keyword evidence="1 6" id="KW-0597">Phosphoprotein</keyword>
<dbReference type="SMART" id="SM01012">
    <property type="entry name" value="ANTAR"/>
    <property type="match status" value="1"/>
</dbReference>
<dbReference type="GO" id="GO:0000156">
    <property type="term" value="F:phosphorelay response regulator activity"/>
    <property type="evidence" value="ECO:0007669"/>
    <property type="project" value="TreeGrafter"/>
</dbReference>
<feature type="region of interest" description="Disordered" evidence="7">
    <location>
        <begin position="1"/>
        <end position="52"/>
    </location>
</feature>
<keyword evidence="11" id="KW-1185">Reference proteome</keyword>
<comment type="caution">
    <text evidence="10">The sequence shown here is derived from an EMBL/GenBank/DDBJ whole genome shotgun (WGS) entry which is preliminary data.</text>
</comment>
<dbReference type="GO" id="GO:0003723">
    <property type="term" value="F:RNA binding"/>
    <property type="evidence" value="ECO:0007669"/>
    <property type="project" value="InterPro"/>
</dbReference>
<evidence type="ECO:0000256" key="4">
    <source>
        <dbReference type="ARBA" id="ARBA00023125"/>
    </source>
</evidence>
<dbReference type="GO" id="GO:0006355">
    <property type="term" value="P:regulation of DNA-templated transcription"/>
    <property type="evidence" value="ECO:0007669"/>
    <property type="project" value="TreeGrafter"/>
</dbReference>
<dbReference type="InterPro" id="IPR039420">
    <property type="entry name" value="WalR-like"/>
</dbReference>
<dbReference type="Proteomes" id="UP000306985">
    <property type="component" value="Unassembled WGS sequence"/>
</dbReference>
<keyword evidence="4" id="KW-0238">DNA-binding</keyword>
<proteinExistence type="predicted"/>
<dbReference type="InterPro" id="IPR005561">
    <property type="entry name" value="ANTAR"/>
</dbReference>
<evidence type="ECO:0000256" key="2">
    <source>
        <dbReference type="ARBA" id="ARBA00023012"/>
    </source>
</evidence>
<feature type="domain" description="Response regulatory" evidence="8">
    <location>
        <begin position="57"/>
        <end position="178"/>
    </location>
</feature>
<dbReference type="PANTHER" id="PTHR48111">
    <property type="entry name" value="REGULATOR OF RPOS"/>
    <property type="match status" value="1"/>
</dbReference>
<dbReference type="SUPFAM" id="SSF52172">
    <property type="entry name" value="CheY-like"/>
    <property type="match status" value="1"/>
</dbReference>
<dbReference type="SMART" id="SM00448">
    <property type="entry name" value="REC"/>
    <property type="match status" value="1"/>
</dbReference>
<keyword evidence="3" id="KW-0805">Transcription regulation</keyword>
<feature type="region of interest" description="Disordered" evidence="7">
    <location>
        <begin position="256"/>
        <end position="287"/>
    </location>
</feature>
<dbReference type="GO" id="GO:0005829">
    <property type="term" value="C:cytosol"/>
    <property type="evidence" value="ECO:0007669"/>
    <property type="project" value="TreeGrafter"/>
</dbReference>
<dbReference type="GO" id="GO:0032993">
    <property type="term" value="C:protein-DNA complex"/>
    <property type="evidence" value="ECO:0007669"/>
    <property type="project" value="TreeGrafter"/>
</dbReference>
<evidence type="ECO:0000256" key="7">
    <source>
        <dbReference type="SAM" id="MobiDB-lite"/>
    </source>
</evidence>
<dbReference type="InterPro" id="IPR001789">
    <property type="entry name" value="Sig_transdc_resp-reg_receiver"/>
</dbReference>
<dbReference type="Gene3D" id="1.10.10.10">
    <property type="entry name" value="Winged helix-like DNA-binding domain superfamily/Winged helix DNA-binding domain"/>
    <property type="match status" value="1"/>
</dbReference>
<evidence type="ECO:0000256" key="1">
    <source>
        <dbReference type="ARBA" id="ARBA00022553"/>
    </source>
</evidence>
<keyword evidence="5" id="KW-0804">Transcription</keyword>
<evidence type="ECO:0000259" key="8">
    <source>
        <dbReference type="PROSITE" id="PS50110"/>
    </source>
</evidence>
<accession>A0A4U6QAZ3</accession>
<gene>
    <name evidence="10" type="ORF">FDO65_19800</name>
</gene>
<evidence type="ECO:0000313" key="10">
    <source>
        <dbReference type="EMBL" id="TKV57056.1"/>
    </source>
</evidence>
<dbReference type="Pfam" id="PF03861">
    <property type="entry name" value="ANTAR"/>
    <property type="match status" value="1"/>
</dbReference>
<evidence type="ECO:0000256" key="3">
    <source>
        <dbReference type="ARBA" id="ARBA00023015"/>
    </source>
</evidence>
<sequence>MTEMTTAVSRAPGGACAPAQRRRVRRARDGGPVDLPVTGRAPAPTREPETRAPSAPRILVVDQDPQTGVTIAAMLGARGGTVLRTVGRSRDALRWAAELRPDLVMVDAGLRDAAGSVGPTTDGLGAAAELHRRQAAPVVLMIGERAPSRERIATSGALGCVVKPLRPAAVLPAVEVALARSATLEALRDQVQDITVRLRDRELVERAKGLLMTHRGMSEPQAFRWLQRTAMDRRTPMAAVAAATLDRFAADQVAAPSPTPAAFAVVPPTDRRTRPALLDQPTPTRSS</sequence>
<feature type="compositionally biased region" description="Low complexity" evidence="7">
    <location>
        <begin position="256"/>
        <end position="268"/>
    </location>
</feature>
<evidence type="ECO:0000259" key="9">
    <source>
        <dbReference type="PROSITE" id="PS50921"/>
    </source>
</evidence>
<feature type="domain" description="ANTAR" evidence="9">
    <location>
        <begin position="184"/>
        <end position="245"/>
    </location>
</feature>
<dbReference type="PROSITE" id="PS50921">
    <property type="entry name" value="ANTAR"/>
    <property type="match status" value="1"/>
</dbReference>
<dbReference type="PANTHER" id="PTHR48111:SF1">
    <property type="entry name" value="TWO-COMPONENT RESPONSE REGULATOR ORR33"/>
    <property type="match status" value="1"/>
</dbReference>
<reference evidence="10 11" key="1">
    <citation type="submission" date="2019-05" db="EMBL/GenBank/DDBJ databases">
        <title>Nakamurella sp. N5BH11, whole genome shotgun sequence.</title>
        <authorList>
            <person name="Tuo L."/>
        </authorList>
    </citation>
    <scope>NUCLEOTIDE SEQUENCE [LARGE SCALE GENOMIC DNA]</scope>
    <source>
        <strain evidence="10 11">N5BH11</strain>
    </source>
</reference>
<dbReference type="PROSITE" id="PS50110">
    <property type="entry name" value="RESPONSE_REGULATORY"/>
    <property type="match status" value="1"/>
</dbReference>